<feature type="compositionally biased region" description="Basic residues" evidence="1">
    <location>
        <begin position="151"/>
        <end position="168"/>
    </location>
</feature>
<feature type="region of interest" description="Disordered" evidence="1">
    <location>
        <begin position="218"/>
        <end position="240"/>
    </location>
</feature>
<feature type="region of interest" description="Disordered" evidence="1">
    <location>
        <begin position="1"/>
        <end position="27"/>
    </location>
</feature>
<dbReference type="Gramene" id="BGIOSGA023396-TA">
    <property type="protein sequence ID" value="BGIOSGA023396-PA"/>
    <property type="gene ID" value="BGIOSGA023396"/>
</dbReference>
<feature type="region of interest" description="Disordered" evidence="1">
    <location>
        <begin position="109"/>
        <end position="169"/>
    </location>
</feature>
<keyword evidence="3" id="KW-1185">Reference proteome</keyword>
<protein>
    <submittedName>
        <fullName evidence="2">Uncharacterized protein</fullName>
    </submittedName>
</protein>
<sequence>MEEAKERRSRTMPTPADAFDAFGGSKTHRRKLLPIVKSLARKALVPLSPREARAATRRARRRQPLPLLPSTLPPLKRPPAKPGGRNDSGGGAPYLLSWARRLGRCHDRREVSRVQRSPVARSGVGRTGSGPHTAGSGVSAGGDGKEARAQRGARKRRRKWRRARRTTFARRPVTLPSPAAQVPVQIRARRGAGRWRLAAGERLTPGLERVRRPVAGRGGFAVGNSGSRRGRDVDGRSAPGLETTRRWWQAGAASRWAGSGGSLAPVAASAWASLSYIVFGEAFAFLGPLCFSWWVSRSLVVSADEVGAAR</sequence>
<reference evidence="2 3" key="1">
    <citation type="journal article" date="2005" name="PLoS Biol.">
        <title>The genomes of Oryza sativa: a history of duplications.</title>
        <authorList>
            <person name="Yu J."/>
            <person name="Wang J."/>
            <person name="Lin W."/>
            <person name="Li S."/>
            <person name="Li H."/>
            <person name="Zhou J."/>
            <person name="Ni P."/>
            <person name="Dong W."/>
            <person name="Hu S."/>
            <person name="Zeng C."/>
            <person name="Zhang J."/>
            <person name="Zhang Y."/>
            <person name="Li R."/>
            <person name="Xu Z."/>
            <person name="Li S."/>
            <person name="Li X."/>
            <person name="Zheng H."/>
            <person name="Cong L."/>
            <person name="Lin L."/>
            <person name="Yin J."/>
            <person name="Geng J."/>
            <person name="Li G."/>
            <person name="Shi J."/>
            <person name="Liu J."/>
            <person name="Lv H."/>
            <person name="Li J."/>
            <person name="Wang J."/>
            <person name="Deng Y."/>
            <person name="Ran L."/>
            <person name="Shi X."/>
            <person name="Wang X."/>
            <person name="Wu Q."/>
            <person name="Li C."/>
            <person name="Ren X."/>
            <person name="Wang J."/>
            <person name="Wang X."/>
            <person name="Li D."/>
            <person name="Liu D."/>
            <person name="Zhang X."/>
            <person name="Ji Z."/>
            <person name="Zhao W."/>
            <person name="Sun Y."/>
            <person name="Zhang Z."/>
            <person name="Bao J."/>
            <person name="Han Y."/>
            <person name="Dong L."/>
            <person name="Ji J."/>
            <person name="Chen P."/>
            <person name="Wu S."/>
            <person name="Liu J."/>
            <person name="Xiao Y."/>
            <person name="Bu D."/>
            <person name="Tan J."/>
            <person name="Yang L."/>
            <person name="Ye C."/>
            <person name="Zhang J."/>
            <person name="Xu J."/>
            <person name="Zhou Y."/>
            <person name="Yu Y."/>
            <person name="Zhang B."/>
            <person name="Zhuang S."/>
            <person name="Wei H."/>
            <person name="Liu B."/>
            <person name="Lei M."/>
            <person name="Yu H."/>
            <person name="Li Y."/>
            <person name="Xu H."/>
            <person name="Wei S."/>
            <person name="He X."/>
            <person name="Fang L."/>
            <person name="Zhang Z."/>
            <person name="Zhang Y."/>
            <person name="Huang X."/>
            <person name="Su Z."/>
            <person name="Tong W."/>
            <person name="Li J."/>
            <person name="Tong Z."/>
            <person name="Li S."/>
            <person name="Ye J."/>
            <person name="Wang L."/>
            <person name="Fang L."/>
            <person name="Lei T."/>
            <person name="Chen C."/>
            <person name="Chen H."/>
            <person name="Xu Z."/>
            <person name="Li H."/>
            <person name="Huang H."/>
            <person name="Zhang F."/>
            <person name="Xu H."/>
            <person name="Li N."/>
            <person name="Zhao C."/>
            <person name="Li S."/>
            <person name="Dong L."/>
            <person name="Huang Y."/>
            <person name="Li L."/>
            <person name="Xi Y."/>
            <person name="Qi Q."/>
            <person name="Li W."/>
            <person name="Zhang B."/>
            <person name="Hu W."/>
            <person name="Zhang Y."/>
            <person name="Tian X."/>
            <person name="Jiao Y."/>
            <person name="Liang X."/>
            <person name="Jin J."/>
            <person name="Gao L."/>
            <person name="Zheng W."/>
            <person name="Hao B."/>
            <person name="Liu S."/>
            <person name="Wang W."/>
            <person name="Yuan L."/>
            <person name="Cao M."/>
            <person name="McDermott J."/>
            <person name="Samudrala R."/>
            <person name="Wang J."/>
            <person name="Wong G.K."/>
            <person name="Yang H."/>
        </authorList>
    </citation>
    <scope>NUCLEOTIDE SEQUENCE [LARGE SCALE GENOMIC DNA]</scope>
    <source>
        <strain evidence="3">cv. 93-11</strain>
    </source>
</reference>
<dbReference type="EMBL" id="CM000131">
    <property type="protein sequence ID" value="EEC81101.1"/>
    <property type="molecule type" value="Genomic_DNA"/>
</dbReference>
<gene>
    <name evidence="2" type="ORF">OsI_23960</name>
</gene>
<dbReference type="Proteomes" id="UP000007015">
    <property type="component" value="Chromosome 6"/>
</dbReference>
<evidence type="ECO:0000313" key="2">
    <source>
        <dbReference type="EMBL" id="EEC81101.1"/>
    </source>
</evidence>
<proteinExistence type="predicted"/>
<feature type="compositionally biased region" description="Pro residues" evidence="1">
    <location>
        <begin position="71"/>
        <end position="81"/>
    </location>
</feature>
<name>B8B0Y4_ORYSI</name>
<accession>B8B0Y4</accession>
<dbReference type="AlphaFoldDB" id="B8B0Y4"/>
<evidence type="ECO:0000313" key="3">
    <source>
        <dbReference type="Proteomes" id="UP000007015"/>
    </source>
</evidence>
<organism evidence="2 3">
    <name type="scientific">Oryza sativa subsp. indica</name>
    <name type="common">Rice</name>
    <dbReference type="NCBI Taxonomy" id="39946"/>
    <lineage>
        <taxon>Eukaryota</taxon>
        <taxon>Viridiplantae</taxon>
        <taxon>Streptophyta</taxon>
        <taxon>Embryophyta</taxon>
        <taxon>Tracheophyta</taxon>
        <taxon>Spermatophyta</taxon>
        <taxon>Magnoliopsida</taxon>
        <taxon>Liliopsida</taxon>
        <taxon>Poales</taxon>
        <taxon>Poaceae</taxon>
        <taxon>BOP clade</taxon>
        <taxon>Oryzoideae</taxon>
        <taxon>Oryzeae</taxon>
        <taxon>Oryzinae</taxon>
        <taxon>Oryza</taxon>
        <taxon>Oryza sativa</taxon>
    </lineage>
</organism>
<dbReference type="HOGENOM" id="CLU_898305_0_0_1"/>
<evidence type="ECO:0000256" key="1">
    <source>
        <dbReference type="SAM" id="MobiDB-lite"/>
    </source>
</evidence>
<feature type="region of interest" description="Disordered" evidence="1">
    <location>
        <begin position="49"/>
        <end position="92"/>
    </location>
</feature>